<keyword evidence="2" id="KW-1185">Reference proteome</keyword>
<comment type="caution">
    <text evidence="1">The sequence shown here is derived from an EMBL/GenBank/DDBJ whole genome shotgun (WGS) entry which is preliminary data.</text>
</comment>
<gene>
    <name evidence="1" type="ORF">GCM10011332_14040</name>
</gene>
<dbReference type="Pfam" id="PF05721">
    <property type="entry name" value="PhyH"/>
    <property type="match status" value="1"/>
</dbReference>
<dbReference type="EMBL" id="BMHV01000008">
    <property type="protein sequence ID" value="GGF61451.1"/>
    <property type="molecule type" value="Genomic_DNA"/>
</dbReference>
<dbReference type="RefSeq" id="WP_188663211.1">
    <property type="nucleotide sequence ID" value="NZ_BMHV01000008.1"/>
</dbReference>
<protein>
    <recommendedName>
        <fullName evidence="3">Phytanoyl-CoA dioxygenase</fullName>
    </recommendedName>
</protein>
<evidence type="ECO:0008006" key="3">
    <source>
        <dbReference type="Google" id="ProtNLM"/>
    </source>
</evidence>
<dbReference type="Proteomes" id="UP000632498">
    <property type="component" value="Unassembled WGS sequence"/>
</dbReference>
<dbReference type="SUPFAM" id="SSF51197">
    <property type="entry name" value="Clavaminate synthase-like"/>
    <property type="match status" value="1"/>
</dbReference>
<reference evidence="1" key="2">
    <citation type="submission" date="2020-09" db="EMBL/GenBank/DDBJ databases">
        <authorList>
            <person name="Sun Q."/>
            <person name="Zhou Y."/>
        </authorList>
    </citation>
    <scope>NUCLEOTIDE SEQUENCE</scope>
    <source>
        <strain evidence="1">CGMCC 1.15254</strain>
    </source>
</reference>
<reference evidence="1" key="1">
    <citation type="journal article" date="2014" name="Int. J. Syst. Evol. Microbiol.">
        <title>Complete genome sequence of Corynebacterium casei LMG S-19264T (=DSM 44701T), isolated from a smear-ripened cheese.</title>
        <authorList>
            <consortium name="US DOE Joint Genome Institute (JGI-PGF)"/>
            <person name="Walter F."/>
            <person name="Albersmeier A."/>
            <person name="Kalinowski J."/>
            <person name="Ruckert C."/>
        </authorList>
    </citation>
    <scope>NUCLEOTIDE SEQUENCE</scope>
    <source>
        <strain evidence="1">CGMCC 1.15254</strain>
    </source>
</reference>
<evidence type="ECO:0000313" key="1">
    <source>
        <dbReference type="EMBL" id="GGF61451.1"/>
    </source>
</evidence>
<dbReference type="GO" id="GO:0016706">
    <property type="term" value="F:2-oxoglutarate-dependent dioxygenase activity"/>
    <property type="evidence" value="ECO:0007669"/>
    <property type="project" value="UniProtKB-ARBA"/>
</dbReference>
<dbReference type="GO" id="GO:0005506">
    <property type="term" value="F:iron ion binding"/>
    <property type="evidence" value="ECO:0007669"/>
    <property type="project" value="UniProtKB-ARBA"/>
</dbReference>
<name>A0A917BYC0_9PROT</name>
<accession>A0A917BYC0</accession>
<organism evidence="1 2">
    <name type="scientific">Terasakiella brassicae</name>
    <dbReference type="NCBI Taxonomy" id="1634917"/>
    <lineage>
        <taxon>Bacteria</taxon>
        <taxon>Pseudomonadati</taxon>
        <taxon>Pseudomonadota</taxon>
        <taxon>Alphaproteobacteria</taxon>
        <taxon>Rhodospirillales</taxon>
        <taxon>Terasakiellaceae</taxon>
        <taxon>Terasakiella</taxon>
    </lineage>
</organism>
<sequence>MTIDTRRLLDLSYWKALNPHLTISQSPSFRPPLEIERTRLDHISDTLHHDGYLHQSPLLQDKDIAALRLGIENLVHAGWPAAFIYVYDQVWDFFYQLNGFLSHFLGDRYGLLPHFWAWYIDKDDKGTTSGWPPHVDYSGECAFFDDYLISLSLWIPLTDATPENGCMNILPLSRQKEYETPIKEPTDILLQDVRCLPAKAGSVLGWRQDLWHWSGRSSKYATEPRISLSLEFQNRAFDPLCPPLYDLTSPPAPEQRIRLICGQFAKYDHMERVAVELEQAGKEIGITQT</sequence>
<proteinExistence type="predicted"/>
<dbReference type="InterPro" id="IPR008775">
    <property type="entry name" value="Phytyl_CoA_dOase-like"/>
</dbReference>
<dbReference type="AlphaFoldDB" id="A0A917BYC0"/>
<dbReference type="Gene3D" id="2.60.120.620">
    <property type="entry name" value="q2cbj1_9rhob like domain"/>
    <property type="match status" value="1"/>
</dbReference>
<dbReference type="PANTHER" id="PTHR20883:SF51">
    <property type="entry name" value="PHYTANOYL-COA HYDROXYLASE"/>
    <property type="match status" value="1"/>
</dbReference>
<dbReference type="PANTHER" id="PTHR20883">
    <property type="entry name" value="PHYTANOYL-COA DIOXYGENASE DOMAIN CONTAINING 1"/>
    <property type="match status" value="1"/>
</dbReference>
<evidence type="ECO:0000313" key="2">
    <source>
        <dbReference type="Proteomes" id="UP000632498"/>
    </source>
</evidence>